<evidence type="ECO:0000256" key="1">
    <source>
        <dbReference type="ARBA" id="ARBA00044945"/>
    </source>
</evidence>
<dbReference type="EMBL" id="DS999411">
    <property type="protein sequence ID" value="EED34707.1"/>
    <property type="molecule type" value="Genomic_DNA"/>
</dbReference>
<evidence type="ECO:0000313" key="6">
    <source>
        <dbReference type="Proteomes" id="UP000004699"/>
    </source>
</evidence>
<dbReference type="OrthoDB" id="5733637at2"/>
<dbReference type="Proteomes" id="UP000004699">
    <property type="component" value="Unassembled WGS sequence"/>
</dbReference>
<accession>B8KWT7</accession>
<reference evidence="6" key="1">
    <citation type="journal article" date="2013" name="BMC Microbiol.">
        <title>Taxonomy and evolution of bacteriochlorophyll a-containing members of the OM60/NOR5 clade of marine gammaproteobacteria: description of Luminiphilus syltensis gen. nov., sp. nov., reclassification of Haliea rubra as Pseudohaliea rubra gen. nov., comb. nov., and emendation of Chromatocurvus halotolerans.</title>
        <authorList>
            <person name="Spring S."/>
            <person name="Riedel T."/>
            <person name="Sproer C."/>
            <person name="Yan S."/>
            <person name="Harder J."/>
            <person name="Fuchs B.M."/>
        </authorList>
    </citation>
    <scope>NUCLEOTIDE SEQUENCE [LARGE SCALE GENOMIC DNA]</scope>
    <source>
        <strain evidence="6">NOR51-B</strain>
    </source>
</reference>
<evidence type="ECO:0000256" key="2">
    <source>
        <dbReference type="ARBA" id="ARBA00044983"/>
    </source>
</evidence>
<keyword evidence="6" id="KW-1185">Reference proteome</keyword>
<dbReference type="eggNOG" id="COG5612">
    <property type="taxonomic scope" value="Bacteria"/>
</dbReference>
<dbReference type="STRING" id="565045.NOR51B_646"/>
<proteinExistence type="inferred from homology"/>
<dbReference type="InterPro" id="IPR025961">
    <property type="entry name" value="Metal_resist"/>
</dbReference>
<evidence type="ECO:0000256" key="3">
    <source>
        <dbReference type="ARBA" id="ARBA00045001"/>
    </source>
</evidence>
<dbReference type="HOGENOM" id="CLU_1728264_0_0_6"/>
<sequence length="160" mass="18010">MNSRFWLTAALLVSLSVNLVVAGIVIGRGVGGSERPPPLEWAIKPLDAEIREQLRPVLRAHMSDMRTRRASMRERNDTLLEVINTDPMDPQALEAALLALRQETARYQELMHGIVQDVVSDLPREQRQQVLGMLLHQRGERGVKPLRSGAEPSRFPPPPR</sequence>
<dbReference type="RefSeq" id="WP_009019455.1">
    <property type="nucleotide sequence ID" value="NZ_DS999411.1"/>
</dbReference>
<evidence type="ECO:0000313" key="5">
    <source>
        <dbReference type="EMBL" id="EED34707.1"/>
    </source>
</evidence>
<dbReference type="Pfam" id="PF13801">
    <property type="entry name" value="Metal_resist"/>
    <property type="match status" value="1"/>
</dbReference>
<name>B8KWT7_9GAMM</name>
<feature type="region of interest" description="Disordered" evidence="4">
    <location>
        <begin position="138"/>
        <end position="160"/>
    </location>
</feature>
<dbReference type="AlphaFoldDB" id="B8KWT7"/>
<gene>
    <name evidence="5" type="ORF">NOR51B_646</name>
</gene>
<evidence type="ECO:0000256" key="4">
    <source>
        <dbReference type="SAM" id="MobiDB-lite"/>
    </source>
</evidence>
<comment type="similarity">
    <text evidence="1">Belongs to the ZraP family.</text>
</comment>
<organism evidence="5 6">
    <name type="scientific">Luminiphilus syltensis NOR5-1B</name>
    <dbReference type="NCBI Taxonomy" id="565045"/>
    <lineage>
        <taxon>Bacteria</taxon>
        <taxon>Pseudomonadati</taxon>
        <taxon>Pseudomonadota</taxon>
        <taxon>Gammaproteobacteria</taxon>
        <taxon>Cellvibrionales</taxon>
        <taxon>Halieaceae</taxon>
        <taxon>Luminiphilus</taxon>
    </lineage>
</organism>
<protein>
    <recommendedName>
        <fullName evidence="2">Signaling pathway modulator ZraP</fullName>
    </recommendedName>
    <alternativeName>
        <fullName evidence="3">Zinc resistance-associated protein</fullName>
    </alternativeName>
</protein>
<dbReference type="Gene3D" id="1.20.120.1490">
    <property type="match status" value="1"/>
</dbReference>